<name>V9XSA5_ANTPE</name>
<feature type="chain" id="PRO_5004784410" evidence="6">
    <location>
        <begin position="22"/>
        <end position="476"/>
    </location>
</feature>
<evidence type="ECO:0000256" key="2">
    <source>
        <dbReference type="ARBA" id="ARBA00022588"/>
    </source>
</evidence>
<dbReference type="SUPFAM" id="SSF49899">
    <property type="entry name" value="Concanavalin A-like lectins/glucanases"/>
    <property type="match status" value="1"/>
</dbReference>
<feature type="domain" description="CBM39" evidence="8">
    <location>
        <begin position="23"/>
        <end position="123"/>
    </location>
</feature>
<keyword evidence="4" id="KW-0391">Immunity</keyword>
<keyword evidence="2" id="KW-0399">Innate immunity</keyword>
<dbReference type="GO" id="GO:0030246">
    <property type="term" value="F:carbohydrate binding"/>
    <property type="evidence" value="ECO:0007669"/>
    <property type="project" value="InterPro"/>
</dbReference>
<dbReference type="AlphaFoldDB" id="V9XSA5"/>
<dbReference type="GO" id="GO:0005975">
    <property type="term" value="P:carbohydrate metabolic process"/>
    <property type="evidence" value="ECO:0007669"/>
    <property type="project" value="InterPro"/>
</dbReference>
<proteinExistence type="evidence at transcript level"/>
<keyword evidence="3 6" id="KW-0732">Signal</keyword>
<dbReference type="InterPro" id="IPR050546">
    <property type="entry name" value="Glycosyl_Hydrlase_16"/>
</dbReference>
<dbReference type="InterPro" id="IPR013320">
    <property type="entry name" value="ConA-like_dom_sf"/>
</dbReference>
<dbReference type="GO" id="GO:0004553">
    <property type="term" value="F:hydrolase activity, hydrolyzing O-glycosyl compounds"/>
    <property type="evidence" value="ECO:0007669"/>
    <property type="project" value="InterPro"/>
</dbReference>
<feature type="domain" description="GH16" evidence="7">
    <location>
        <begin position="109"/>
        <end position="476"/>
    </location>
</feature>
<evidence type="ECO:0000313" key="9">
    <source>
        <dbReference type="EMBL" id="AHD25001.1"/>
    </source>
</evidence>
<dbReference type="Pfam" id="PF15886">
    <property type="entry name" value="CBM39"/>
    <property type="match status" value="1"/>
</dbReference>
<dbReference type="CDD" id="cd02179">
    <property type="entry name" value="GH16_beta_GRP"/>
    <property type="match status" value="1"/>
</dbReference>
<evidence type="ECO:0000256" key="4">
    <source>
        <dbReference type="ARBA" id="ARBA00022859"/>
    </source>
</evidence>
<dbReference type="PANTHER" id="PTHR10963">
    <property type="entry name" value="GLYCOSYL HYDROLASE-RELATED"/>
    <property type="match status" value="1"/>
</dbReference>
<dbReference type="InterPro" id="IPR001202">
    <property type="entry name" value="WW_dom"/>
</dbReference>
<dbReference type="PROSITE" id="PS51762">
    <property type="entry name" value="GH16_2"/>
    <property type="match status" value="1"/>
</dbReference>
<dbReference type="PANTHER" id="PTHR10963:SF60">
    <property type="entry name" value="GRAM-NEGATIVE BACTERIA-BINDING PROTEIN 1-RELATED"/>
    <property type="match status" value="1"/>
</dbReference>
<evidence type="ECO:0000256" key="3">
    <source>
        <dbReference type="ARBA" id="ARBA00022729"/>
    </source>
</evidence>
<dbReference type="InterPro" id="IPR031756">
    <property type="entry name" value="BGBP_N"/>
</dbReference>
<dbReference type="EMBL" id="KF725771">
    <property type="protein sequence ID" value="AHD25001.1"/>
    <property type="molecule type" value="mRNA"/>
</dbReference>
<keyword evidence="5" id="KW-0325">Glycoprotein</keyword>
<evidence type="ECO:0000259" key="7">
    <source>
        <dbReference type="PROSITE" id="PS51762"/>
    </source>
</evidence>
<dbReference type="GO" id="GO:0045087">
    <property type="term" value="P:innate immune response"/>
    <property type="evidence" value="ECO:0007669"/>
    <property type="project" value="UniProtKB-KW"/>
</dbReference>
<accession>V9XSA5</accession>
<evidence type="ECO:0000256" key="6">
    <source>
        <dbReference type="SAM" id="SignalP"/>
    </source>
</evidence>
<dbReference type="InterPro" id="IPR043030">
    <property type="entry name" value="BGBP_N_sf"/>
</dbReference>
<evidence type="ECO:0000259" key="8">
    <source>
        <dbReference type="PROSITE" id="PS51969"/>
    </source>
</evidence>
<dbReference type="InterPro" id="IPR035806">
    <property type="entry name" value="GH16_GRP_C"/>
</dbReference>
<evidence type="ECO:0000256" key="5">
    <source>
        <dbReference type="ARBA" id="ARBA00023180"/>
    </source>
</evidence>
<feature type="signal peptide" evidence="6">
    <location>
        <begin position="1"/>
        <end position="21"/>
    </location>
</feature>
<reference evidence="9" key="1">
    <citation type="submission" date="2013-10" db="EMBL/GenBank/DDBJ databases">
        <title>Cloning and expression analysis of genes involved in toll signal pathway of Antheraea pernyi.</title>
        <authorList>
            <person name="Song L."/>
        </authorList>
    </citation>
    <scope>NUCLEOTIDE SEQUENCE</scope>
</reference>
<dbReference type="PROSITE" id="PS51969">
    <property type="entry name" value="CBM39"/>
    <property type="match status" value="1"/>
</dbReference>
<dbReference type="Gene3D" id="2.60.40.2140">
    <property type="entry name" value="Beta-1,3-glucan-recognition protein, N-terminal domain"/>
    <property type="match status" value="1"/>
</dbReference>
<comment type="similarity">
    <text evidence="1">Belongs to the insect beta-1,3-glucan binding protein family.</text>
</comment>
<dbReference type="PROSITE" id="PS01159">
    <property type="entry name" value="WW_DOMAIN_1"/>
    <property type="match status" value="1"/>
</dbReference>
<protein>
    <submittedName>
        <fullName evidence="9">GNBP</fullName>
    </submittedName>
</protein>
<dbReference type="Pfam" id="PF00722">
    <property type="entry name" value="Glyco_hydro_16"/>
    <property type="match status" value="1"/>
</dbReference>
<organism evidence="9">
    <name type="scientific">Antheraea pernyi</name>
    <name type="common">Chinese oak silk moth</name>
    <name type="synonym">Bombyx pernyi</name>
    <dbReference type="NCBI Taxonomy" id="7119"/>
    <lineage>
        <taxon>Eukaryota</taxon>
        <taxon>Metazoa</taxon>
        <taxon>Ecdysozoa</taxon>
        <taxon>Arthropoda</taxon>
        <taxon>Hexapoda</taxon>
        <taxon>Insecta</taxon>
        <taxon>Pterygota</taxon>
        <taxon>Neoptera</taxon>
        <taxon>Endopterygota</taxon>
        <taxon>Lepidoptera</taxon>
        <taxon>Glossata</taxon>
        <taxon>Ditrysia</taxon>
        <taxon>Bombycoidea</taxon>
        <taxon>Saturniidae</taxon>
        <taxon>Saturniinae</taxon>
        <taxon>Saturniini</taxon>
        <taxon>Antheraea</taxon>
    </lineage>
</organism>
<dbReference type="Gene3D" id="2.60.120.200">
    <property type="match status" value="1"/>
</dbReference>
<evidence type="ECO:0000256" key="1">
    <source>
        <dbReference type="ARBA" id="ARBA00008781"/>
    </source>
</evidence>
<dbReference type="InterPro" id="IPR000757">
    <property type="entry name" value="Beta-glucanase-like"/>
</dbReference>
<sequence length="476" mass="53072">MATNRLGRLLTLAILLKLSACQSKVPDVKIEVFKPKGFKASIPDVPNLGIFVFQGNLNRTIGKTDVGTLSGEVLQPTNGRWVYENPNIELNPGDTIYYYVFVSINREGYIKDNLSYTVPEQGDKSRDRETTSACNPTLSMVRGGRACAGDILFEDNFDELNDNAWQTEQFIPVNNPEFPFVSYQRLADPTVYTAGGYLHIKPTLQQTLPGFTNDSIYSGTLDLFSGCTSSADTCRRQASGADILPPIVSGRVTSKAFSFTYGTVEIRAKLPQGDWLYPEILLEPFLKKYGGQNYASGVIKIASARGNRQLFTGSFDYGNKVLYGGPIMDNQCRDTLLSSKVRNDGSQWGDEFHVYSIRWAPDRITLSVDGEEWARVEPAASGLRGRFSKYCNVPHSLLNMGSAMAPFDDHFYITLGVAAGSISEFRDGLYTAGGRPKPWRNQGRKAMLYFWQDMDSWLTTWNRPELLVDYVKVVAL</sequence>